<keyword evidence="4" id="KW-0720">Serine protease</keyword>
<keyword evidence="3" id="KW-0378">Hydrolase</keyword>
<dbReference type="GO" id="GO:0008236">
    <property type="term" value="F:serine-type peptidase activity"/>
    <property type="evidence" value="ECO:0007669"/>
    <property type="project" value="UniProtKB-KW"/>
</dbReference>
<dbReference type="PANTHER" id="PTHR42987:SF8">
    <property type="entry name" value="PROTEINASE"/>
    <property type="match status" value="1"/>
</dbReference>
<dbReference type="CDD" id="cd07023">
    <property type="entry name" value="S49_Sppa_N_C"/>
    <property type="match status" value="1"/>
</dbReference>
<evidence type="ECO:0000256" key="1">
    <source>
        <dbReference type="ARBA" id="ARBA00008683"/>
    </source>
</evidence>
<evidence type="ECO:0000256" key="2">
    <source>
        <dbReference type="ARBA" id="ARBA00022670"/>
    </source>
</evidence>
<dbReference type="InterPro" id="IPR029045">
    <property type="entry name" value="ClpP/crotonase-like_dom_sf"/>
</dbReference>
<proteinExistence type="inferred from homology"/>
<reference evidence="6" key="2">
    <citation type="submission" date="2020-09" db="EMBL/GenBank/DDBJ databases">
        <authorList>
            <person name="Sun Q."/>
            <person name="Zhou Y."/>
        </authorList>
    </citation>
    <scope>NUCLEOTIDE SEQUENCE</scope>
    <source>
        <strain evidence="6">CGMCC 1.15082</strain>
    </source>
</reference>
<dbReference type="Proteomes" id="UP000646478">
    <property type="component" value="Unassembled WGS sequence"/>
</dbReference>
<gene>
    <name evidence="6" type="ORF">GCM10011491_00280</name>
</gene>
<organism evidence="6 7">
    <name type="scientific">Brucella endophytica</name>
    <dbReference type="NCBI Taxonomy" id="1963359"/>
    <lineage>
        <taxon>Bacteria</taxon>
        <taxon>Pseudomonadati</taxon>
        <taxon>Pseudomonadota</taxon>
        <taxon>Alphaproteobacteria</taxon>
        <taxon>Hyphomicrobiales</taxon>
        <taxon>Brucellaceae</taxon>
        <taxon>Brucella/Ochrobactrum group</taxon>
        <taxon>Brucella</taxon>
    </lineage>
</organism>
<evidence type="ECO:0000256" key="4">
    <source>
        <dbReference type="ARBA" id="ARBA00022825"/>
    </source>
</evidence>
<dbReference type="EMBL" id="BMHH01000001">
    <property type="protein sequence ID" value="GGA77068.1"/>
    <property type="molecule type" value="Genomic_DNA"/>
</dbReference>
<dbReference type="AlphaFoldDB" id="A0A916RYW1"/>
<keyword evidence="2" id="KW-0645">Protease</keyword>
<accession>A0A916RYW1</accession>
<sequence length="300" mass="32516">MEVNLELRMPRIFSRLVPRRFRGSRVEIPVVRLHGTITAEGGGLFRPAPLSLASVAAVLDKAFSDKSAPAVALSVNSPGGSPVQARLIFRRIRDLAEEKNKKVYVFVEDLAASGGYMIALAGDEIVADPSSIVGSIGVVSAGFGFEELIKKVGVERRVFTSGRNKMMLDPFLPEKKEDVEHLKTLQEEVHQVFIDMVKARRGAKLSDDPDLFTGMFWTGIKGQSLGLVDALGDMRSFLRKEYGPKTELNLIEGSRGMLGLRSTPAAGLHKPDALAQAAAGAAEGLLTAVEQKALWSRYGL</sequence>
<protein>
    <submittedName>
        <fullName evidence="6">Peptidase S49</fullName>
    </submittedName>
</protein>
<comment type="similarity">
    <text evidence="1">Belongs to the peptidase S49 family.</text>
</comment>
<comment type="caution">
    <text evidence="6">The sequence shown here is derived from an EMBL/GenBank/DDBJ whole genome shotgun (WGS) entry which is preliminary data.</text>
</comment>
<feature type="domain" description="Peptidase S49" evidence="5">
    <location>
        <begin position="98"/>
        <end position="236"/>
    </location>
</feature>
<name>A0A916RYW1_9HYPH</name>
<evidence type="ECO:0000313" key="7">
    <source>
        <dbReference type="Proteomes" id="UP000646478"/>
    </source>
</evidence>
<dbReference type="GO" id="GO:0006508">
    <property type="term" value="P:proteolysis"/>
    <property type="evidence" value="ECO:0007669"/>
    <property type="project" value="UniProtKB-KW"/>
</dbReference>
<dbReference type="Gene3D" id="6.20.330.10">
    <property type="match status" value="1"/>
</dbReference>
<dbReference type="InterPro" id="IPR047272">
    <property type="entry name" value="S49_SppA_C"/>
</dbReference>
<evidence type="ECO:0000313" key="6">
    <source>
        <dbReference type="EMBL" id="GGA77068.1"/>
    </source>
</evidence>
<keyword evidence="7" id="KW-1185">Reference proteome</keyword>
<reference evidence="6" key="1">
    <citation type="journal article" date="2014" name="Int. J. Syst. Evol. Microbiol.">
        <title>Complete genome sequence of Corynebacterium casei LMG S-19264T (=DSM 44701T), isolated from a smear-ripened cheese.</title>
        <authorList>
            <consortium name="US DOE Joint Genome Institute (JGI-PGF)"/>
            <person name="Walter F."/>
            <person name="Albersmeier A."/>
            <person name="Kalinowski J."/>
            <person name="Ruckert C."/>
        </authorList>
    </citation>
    <scope>NUCLEOTIDE SEQUENCE</scope>
    <source>
        <strain evidence="6">CGMCC 1.15082</strain>
    </source>
</reference>
<dbReference type="Gene3D" id="3.90.226.10">
    <property type="entry name" value="2-enoyl-CoA Hydratase, Chain A, domain 1"/>
    <property type="match status" value="1"/>
</dbReference>
<dbReference type="PANTHER" id="PTHR42987">
    <property type="entry name" value="PEPTIDASE S49"/>
    <property type="match status" value="1"/>
</dbReference>
<evidence type="ECO:0000256" key="3">
    <source>
        <dbReference type="ARBA" id="ARBA00022801"/>
    </source>
</evidence>
<evidence type="ECO:0000259" key="5">
    <source>
        <dbReference type="Pfam" id="PF01343"/>
    </source>
</evidence>
<dbReference type="InterPro" id="IPR002142">
    <property type="entry name" value="Peptidase_S49"/>
</dbReference>
<dbReference type="SUPFAM" id="SSF52096">
    <property type="entry name" value="ClpP/crotonase"/>
    <property type="match status" value="1"/>
</dbReference>
<dbReference type="Pfam" id="PF01343">
    <property type="entry name" value="Peptidase_S49"/>
    <property type="match status" value="1"/>
</dbReference>